<feature type="compositionally biased region" description="Pro residues" evidence="1">
    <location>
        <begin position="72"/>
        <end position="85"/>
    </location>
</feature>
<evidence type="ECO:0000313" key="3">
    <source>
        <dbReference type="RefSeq" id="XP_044945452.1"/>
    </source>
</evidence>
<protein>
    <submittedName>
        <fullName evidence="3">WAS/WASL-interacting protein family member 3-like</fullName>
    </submittedName>
</protein>
<dbReference type="RefSeq" id="XP_044945452.1">
    <property type="nucleotide sequence ID" value="XM_045089517.1"/>
</dbReference>
<feature type="region of interest" description="Disordered" evidence="1">
    <location>
        <begin position="26"/>
        <end position="45"/>
    </location>
</feature>
<keyword evidence="2" id="KW-1185">Reference proteome</keyword>
<name>A0A8U0SP04_MUSPF</name>
<sequence>MPETQAKYSAGALQPVDARWAAGCPPGAPQGWVRSPASRRAAGASRRRLWEFLSALYGGLLRARLRPTALTPSPPAAHPQPPPSDLPGEARRSLSLPQVSPPAIPPFPHPPPPPPQRRHPSSAPASSSSRSPGNRGNKSGRKSGGTEIARARERRRTRPGLFPKSPLMAAEARQPRRGAADAR</sequence>
<feature type="compositionally biased region" description="Low complexity" evidence="1">
    <location>
        <begin position="34"/>
        <end position="44"/>
    </location>
</feature>
<feature type="compositionally biased region" description="Pro residues" evidence="1">
    <location>
        <begin position="99"/>
        <end position="115"/>
    </location>
</feature>
<reference evidence="3" key="1">
    <citation type="submission" date="2025-08" db="UniProtKB">
        <authorList>
            <consortium name="RefSeq"/>
        </authorList>
    </citation>
    <scope>IDENTIFICATION</scope>
    <source>
        <tissue evidence="3">Brain</tissue>
    </source>
</reference>
<dbReference type="GeneID" id="123394839"/>
<organism evidence="2 3">
    <name type="scientific">Mustela putorius furo</name>
    <name type="common">European domestic ferret</name>
    <name type="synonym">Mustela furo</name>
    <dbReference type="NCBI Taxonomy" id="9669"/>
    <lineage>
        <taxon>Eukaryota</taxon>
        <taxon>Metazoa</taxon>
        <taxon>Chordata</taxon>
        <taxon>Craniata</taxon>
        <taxon>Vertebrata</taxon>
        <taxon>Euteleostomi</taxon>
        <taxon>Mammalia</taxon>
        <taxon>Eutheria</taxon>
        <taxon>Laurasiatheria</taxon>
        <taxon>Carnivora</taxon>
        <taxon>Caniformia</taxon>
        <taxon>Musteloidea</taxon>
        <taxon>Mustelidae</taxon>
        <taxon>Mustelinae</taxon>
        <taxon>Mustela</taxon>
    </lineage>
</organism>
<dbReference type="AlphaFoldDB" id="A0A8U0SP04"/>
<evidence type="ECO:0000256" key="1">
    <source>
        <dbReference type="SAM" id="MobiDB-lite"/>
    </source>
</evidence>
<dbReference type="Proteomes" id="UP000000715">
    <property type="component" value="Unplaced"/>
</dbReference>
<evidence type="ECO:0000313" key="2">
    <source>
        <dbReference type="Proteomes" id="UP000000715"/>
    </source>
</evidence>
<proteinExistence type="predicted"/>
<gene>
    <name evidence="3" type="primary">LOC123394839</name>
</gene>
<feature type="region of interest" description="Disordered" evidence="1">
    <location>
        <begin position="68"/>
        <end position="183"/>
    </location>
</feature>
<feature type="compositionally biased region" description="Low complexity" evidence="1">
    <location>
        <begin position="121"/>
        <end position="132"/>
    </location>
</feature>
<accession>A0A8U0SP04</accession>